<reference evidence="7" key="1">
    <citation type="submission" date="2022-12" db="EMBL/GenBank/DDBJ databases">
        <title>Isolation and characterisation of novel Methanocorpusculum spp. from native Australian herbivores indicates the genus is ancestrally host-associated.</title>
        <authorList>
            <person name="Volmer J.G."/>
            <person name="Soo R.M."/>
            <person name="Evans P.N."/>
            <person name="Hoedt E.C."/>
            <person name="Astorga Alsina A.L."/>
            <person name="Woodcroft B.J."/>
            <person name="Tyson G.W."/>
            <person name="Hugenholtz P."/>
            <person name="Morrison M."/>
        </authorList>
    </citation>
    <scope>NUCLEOTIDE SEQUENCE</scope>
    <source>
        <strain evidence="7">MG</strain>
    </source>
</reference>
<evidence type="ECO:0000256" key="5">
    <source>
        <dbReference type="ARBA" id="ARBA00023136"/>
    </source>
</evidence>
<keyword evidence="5 6" id="KW-0472">Membrane</keyword>
<evidence type="ECO:0000256" key="4">
    <source>
        <dbReference type="ARBA" id="ARBA00022989"/>
    </source>
</evidence>
<dbReference type="InterPro" id="IPR002523">
    <property type="entry name" value="MgTranspt_CorA/ZnTranspt_ZntB"/>
</dbReference>
<evidence type="ECO:0000313" key="7">
    <source>
        <dbReference type="EMBL" id="MCZ0861486.1"/>
    </source>
</evidence>
<dbReference type="SUPFAM" id="SSF144083">
    <property type="entry name" value="Magnesium transport protein CorA, transmembrane region"/>
    <property type="match status" value="1"/>
</dbReference>
<dbReference type="SUPFAM" id="SSF143865">
    <property type="entry name" value="CorA soluble domain-like"/>
    <property type="match status" value="1"/>
</dbReference>
<dbReference type="InterPro" id="IPR045861">
    <property type="entry name" value="CorA_cytoplasmic_dom"/>
</dbReference>
<dbReference type="EMBL" id="JAPTGB010000026">
    <property type="protein sequence ID" value="MCZ0861486.1"/>
    <property type="molecule type" value="Genomic_DNA"/>
</dbReference>
<comment type="subcellular location">
    <subcellularLocation>
        <location evidence="1">Membrane</location>
        <topology evidence="1">Multi-pass membrane protein</topology>
    </subcellularLocation>
</comment>
<keyword evidence="4 6" id="KW-1133">Transmembrane helix</keyword>
<evidence type="ECO:0000256" key="2">
    <source>
        <dbReference type="ARBA" id="ARBA00009765"/>
    </source>
</evidence>
<dbReference type="Gene3D" id="3.30.460.20">
    <property type="entry name" value="CorA soluble domain-like"/>
    <property type="match status" value="1"/>
</dbReference>
<organism evidence="7 8">
    <name type="scientific">Methanocorpusculum petauri</name>
    <dbReference type="NCBI Taxonomy" id="3002863"/>
    <lineage>
        <taxon>Archaea</taxon>
        <taxon>Methanobacteriati</taxon>
        <taxon>Methanobacteriota</taxon>
        <taxon>Stenosarchaea group</taxon>
        <taxon>Methanomicrobia</taxon>
        <taxon>Methanomicrobiales</taxon>
        <taxon>Methanocorpusculaceae</taxon>
        <taxon>Methanocorpusculum</taxon>
    </lineage>
</organism>
<name>A0ABT4IIB4_9EURY</name>
<keyword evidence="8" id="KW-1185">Reference proteome</keyword>
<sequence>MLEIYRSADASHGPSKIDTIESGSWIRMIQPTEDEITYVCTTLSIPRDDIITLLDDEESPRIEHDDGRTLIIVDTPYVDIDDDTDPATSYPAKTTGITSYTTVPSGFIVMQDTIVTVSLRKNPVLQTFIDGKVKNFSTVKKTRFLLQFLYRNARLFIQHLRQIDNLTNTIEHTLYKATKNEELFEMLRISKSLVYMTTALKANEAVLEKLYRFPTPEVRMYEEDEDLLEDTIIENRQALEMAQTYSSTLGHIMDTCASIINNNVNSIMKLFTVVTILLTIPTMIASFFGMNVIIPEFLSENPLAFLLLITGSLSISAVLLWLLFRRKII</sequence>
<dbReference type="RefSeq" id="WP_268925676.1">
    <property type="nucleotide sequence ID" value="NZ_JAPTGB010000026.1"/>
</dbReference>
<proteinExistence type="inferred from homology"/>
<keyword evidence="3 6" id="KW-0812">Transmembrane</keyword>
<dbReference type="InterPro" id="IPR045863">
    <property type="entry name" value="CorA_TM1_TM2"/>
</dbReference>
<evidence type="ECO:0000256" key="6">
    <source>
        <dbReference type="SAM" id="Phobius"/>
    </source>
</evidence>
<dbReference type="CDD" id="cd12827">
    <property type="entry name" value="EcCorA_ZntB-like_u2"/>
    <property type="match status" value="1"/>
</dbReference>
<evidence type="ECO:0000313" key="8">
    <source>
        <dbReference type="Proteomes" id="UP001141422"/>
    </source>
</evidence>
<feature type="transmembrane region" description="Helical" evidence="6">
    <location>
        <begin position="270"/>
        <end position="290"/>
    </location>
</feature>
<comment type="similarity">
    <text evidence="2">Belongs to the CorA metal ion transporter (MIT) (TC 1.A.35) family.</text>
</comment>
<protein>
    <submittedName>
        <fullName evidence="7">Magnesium transporter CorA family protein</fullName>
    </submittedName>
</protein>
<dbReference type="Gene3D" id="1.20.58.340">
    <property type="entry name" value="Magnesium transport protein CorA, transmembrane region"/>
    <property type="match status" value="2"/>
</dbReference>
<dbReference type="PANTHER" id="PTHR47891">
    <property type="entry name" value="TRANSPORTER-RELATED"/>
    <property type="match status" value="1"/>
</dbReference>
<evidence type="ECO:0000256" key="3">
    <source>
        <dbReference type="ARBA" id="ARBA00022692"/>
    </source>
</evidence>
<accession>A0ABT4IIB4</accession>
<evidence type="ECO:0000256" key="1">
    <source>
        <dbReference type="ARBA" id="ARBA00004141"/>
    </source>
</evidence>
<dbReference type="Proteomes" id="UP001141422">
    <property type="component" value="Unassembled WGS sequence"/>
</dbReference>
<dbReference type="Pfam" id="PF01544">
    <property type="entry name" value="CorA"/>
    <property type="match status" value="1"/>
</dbReference>
<dbReference type="InterPro" id="IPR047199">
    <property type="entry name" value="CorA-like"/>
</dbReference>
<feature type="transmembrane region" description="Helical" evidence="6">
    <location>
        <begin position="302"/>
        <end position="324"/>
    </location>
</feature>
<comment type="caution">
    <text evidence="7">The sequence shown here is derived from an EMBL/GenBank/DDBJ whole genome shotgun (WGS) entry which is preliminary data.</text>
</comment>
<dbReference type="PANTHER" id="PTHR47891:SF2">
    <property type="entry name" value="MAGNESIUM AND COBALT TRANSPORTER"/>
    <property type="match status" value="1"/>
</dbReference>
<gene>
    <name evidence="7" type="ORF">O0S10_09685</name>
</gene>